<evidence type="ECO:0000313" key="3">
    <source>
        <dbReference type="EMBL" id="SFN65622.1"/>
    </source>
</evidence>
<gene>
    <name evidence="3" type="ORF">SAMN05216207_1018126</name>
</gene>
<evidence type="ECO:0000313" key="4">
    <source>
        <dbReference type="Proteomes" id="UP000199614"/>
    </source>
</evidence>
<dbReference type="CDD" id="cd04301">
    <property type="entry name" value="NAT_SF"/>
    <property type="match status" value="1"/>
</dbReference>
<dbReference type="Proteomes" id="UP000199614">
    <property type="component" value="Unassembled WGS sequence"/>
</dbReference>
<keyword evidence="1" id="KW-0046">Antibiotic resistance</keyword>
<keyword evidence="4" id="KW-1185">Reference proteome</keyword>
<organism evidence="3 4">
    <name type="scientific">Pseudonocardia ammonioxydans</name>
    <dbReference type="NCBI Taxonomy" id="260086"/>
    <lineage>
        <taxon>Bacteria</taxon>
        <taxon>Bacillati</taxon>
        <taxon>Actinomycetota</taxon>
        <taxon>Actinomycetes</taxon>
        <taxon>Pseudonocardiales</taxon>
        <taxon>Pseudonocardiaceae</taxon>
        <taxon>Pseudonocardia</taxon>
    </lineage>
</organism>
<dbReference type="GO" id="GO:0046677">
    <property type="term" value="P:response to antibiotic"/>
    <property type="evidence" value="ECO:0007669"/>
    <property type="project" value="UniProtKB-KW"/>
</dbReference>
<reference evidence="3 4" key="1">
    <citation type="submission" date="2016-10" db="EMBL/GenBank/DDBJ databases">
        <authorList>
            <person name="de Groot N.N."/>
        </authorList>
    </citation>
    <scope>NUCLEOTIDE SEQUENCE [LARGE SCALE GENOMIC DNA]</scope>
    <source>
        <strain evidence="3 4">CGMCC 4.1877</strain>
    </source>
</reference>
<protein>
    <submittedName>
        <fullName evidence="3">Aminoglycoside 6'-N-acetyltransferase</fullName>
    </submittedName>
</protein>
<dbReference type="PANTHER" id="PTHR31438">
    <property type="entry name" value="LYSINE N-ACYLTRANSFERASE C17G9.06C-RELATED"/>
    <property type="match status" value="1"/>
</dbReference>
<accession>A0A1I5ATA5</accession>
<dbReference type="STRING" id="260086.SAMN05216207_1018126"/>
<dbReference type="Pfam" id="PF13523">
    <property type="entry name" value="Acetyltransf_8"/>
    <property type="match status" value="1"/>
</dbReference>
<dbReference type="EMBL" id="FOUY01000018">
    <property type="protein sequence ID" value="SFN65622.1"/>
    <property type="molecule type" value="Genomic_DNA"/>
</dbReference>
<keyword evidence="3" id="KW-0808">Transferase</keyword>
<dbReference type="SUPFAM" id="SSF55729">
    <property type="entry name" value="Acyl-CoA N-acyltransferases (Nat)"/>
    <property type="match status" value="1"/>
</dbReference>
<dbReference type="InterPro" id="IPR016181">
    <property type="entry name" value="Acyl_CoA_acyltransferase"/>
</dbReference>
<dbReference type="PANTHER" id="PTHR31438:SF1">
    <property type="entry name" value="LYSINE N-ACYLTRANSFERASE C17G9.06C-RELATED"/>
    <property type="match status" value="1"/>
</dbReference>
<dbReference type="InterPro" id="IPR000182">
    <property type="entry name" value="GNAT_dom"/>
</dbReference>
<dbReference type="AlphaFoldDB" id="A0A1I5ATA5"/>
<sequence>MLGSWLAEPHVHRWWHHDTSPEAVERDFGPAMRGEEPAEDLVAEVGGTPVGLLQRCRWYDYPEYVAELAPIYEVPPGAVTIDYLVGRPEHTGRGLGPRILAAAVDAVWKRYRDAPAIVVPVVATNRASWRALERVGFRRVAFGDLPPDNPADPPLSYVHRLDRPG</sequence>
<dbReference type="OrthoDB" id="9814648at2"/>
<evidence type="ECO:0000259" key="2">
    <source>
        <dbReference type="PROSITE" id="PS51186"/>
    </source>
</evidence>
<proteinExistence type="predicted"/>
<name>A0A1I5ATA5_PSUAM</name>
<dbReference type="PROSITE" id="PS51186">
    <property type="entry name" value="GNAT"/>
    <property type="match status" value="1"/>
</dbReference>
<evidence type="ECO:0000256" key="1">
    <source>
        <dbReference type="ARBA" id="ARBA00023251"/>
    </source>
</evidence>
<dbReference type="GO" id="GO:0016410">
    <property type="term" value="F:N-acyltransferase activity"/>
    <property type="evidence" value="ECO:0007669"/>
    <property type="project" value="TreeGrafter"/>
</dbReference>
<feature type="domain" description="N-acetyltransferase" evidence="2">
    <location>
        <begin position="1"/>
        <end position="162"/>
    </location>
</feature>
<dbReference type="Gene3D" id="3.40.630.30">
    <property type="match status" value="1"/>
</dbReference>